<keyword evidence="2" id="KW-1185">Reference proteome</keyword>
<reference evidence="1 2" key="1">
    <citation type="submission" date="2019-08" db="EMBL/GenBank/DDBJ databases">
        <title>In-depth cultivation of the pig gut microbiome towards novel bacterial diversity and tailored functional studies.</title>
        <authorList>
            <person name="Wylensek D."/>
            <person name="Hitch T.C.A."/>
            <person name="Clavel T."/>
        </authorList>
    </citation>
    <scope>NUCLEOTIDE SEQUENCE [LARGE SCALE GENOMIC DNA]</scope>
    <source>
        <strain evidence="1 2">MUC/MUC-530-WT-4D</strain>
    </source>
</reference>
<name>A0A6L5YV03_9FIRM</name>
<dbReference type="RefSeq" id="WP_154430765.1">
    <property type="nucleotide sequence ID" value="NZ_VUNI01000026.1"/>
</dbReference>
<organism evidence="1 2">
    <name type="scientific">Roseburia porci</name>
    <dbReference type="NCBI Taxonomy" id="2605790"/>
    <lineage>
        <taxon>Bacteria</taxon>
        <taxon>Bacillati</taxon>
        <taxon>Bacillota</taxon>
        <taxon>Clostridia</taxon>
        <taxon>Lachnospirales</taxon>
        <taxon>Lachnospiraceae</taxon>
        <taxon>Roseburia</taxon>
    </lineage>
</organism>
<gene>
    <name evidence="1" type="ORF">FYJ75_12475</name>
</gene>
<sequence>MKWYSKLYVGDSIAGKAGKIKWKIRHRAGTIDIYVISFASNPENLLDIIPANELMQRGYPKKHMKVIGLAKGYEEALQVVTTIIEETYQNTGDVDVWNYLKEKRRNSL</sequence>
<evidence type="ECO:0000313" key="1">
    <source>
        <dbReference type="EMBL" id="MST75796.1"/>
    </source>
</evidence>
<accession>A0A6L5YV03</accession>
<protein>
    <submittedName>
        <fullName evidence="1">Uncharacterized protein</fullName>
    </submittedName>
</protein>
<proteinExistence type="predicted"/>
<dbReference type="AlphaFoldDB" id="A0A6L5YV03"/>
<comment type="caution">
    <text evidence="1">The sequence shown here is derived from an EMBL/GenBank/DDBJ whole genome shotgun (WGS) entry which is preliminary data.</text>
</comment>
<evidence type="ECO:0000313" key="2">
    <source>
        <dbReference type="Proteomes" id="UP000474024"/>
    </source>
</evidence>
<dbReference type="Proteomes" id="UP000474024">
    <property type="component" value="Unassembled WGS sequence"/>
</dbReference>
<dbReference type="EMBL" id="VUNI01000026">
    <property type="protein sequence ID" value="MST75796.1"/>
    <property type="molecule type" value="Genomic_DNA"/>
</dbReference>